<keyword evidence="2" id="KW-1185">Reference proteome</keyword>
<reference evidence="1" key="1">
    <citation type="submission" date="2019-08" db="EMBL/GenBank/DDBJ databases">
        <title>Genome sequence of Clostridiales bacterium MT110.</title>
        <authorList>
            <person name="Cao J."/>
        </authorList>
    </citation>
    <scope>NUCLEOTIDE SEQUENCE</scope>
    <source>
        <strain evidence="1">MT110</strain>
    </source>
</reference>
<accession>A0ACD1AHQ5</accession>
<proteinExistence type="predicted"/>
<evidence type="ECO:0000313" key="1">
    <source>
        <dbReference type="EMBL" id="QOX65924.1"/>
    </source>
</evidence>
<evidence type="ECO:0000313" key="2">
    <source>
        <dbReference type="Proteomes" id="UP000594014"/>
    </source>
</evidence>
<organism evidence="1 2">
    <name type="scientific">Anoxybacterium hadale</name>
    <dbReference type="NCBI Taxonomy" id="3408580"/>
    <lineage>
        <taxon>Bacteria</taxon>
        <taxon>Bacillati</taxon>
        <taxon>Bacillota</taxon>
        <taxon>Clostridia</taxon>
        <taxon>Peptostreptococcales</taxon>
        <taxon>Anaerovoracaceae</taxon>
        <taxon>Anoxybacterium</taxon>
    </lineage>
</organism>
<sequence>MLLVGAGAVGESILRILETRDPKRNWLEHVVISDYNLERAKEVCRHLNHSDRYIPEFVDAHSEDDLIALIKKHKCDFVMDAAAPFVTNKIFDASFRAGAKYANMGTWSVPFDPPQYGIGLENCYKEPMTKYNFDRHEAWAERGNMAVICLGIDPGVVNVFAKFAAEYLFDELYEVHVKDGGNLTIPGASEDTVSFGFNVWTVLDECINPNVEWNKDYGFIVDRPFAGEEEFEMPAGVGLNTLVKIEHEETVTIPRYLQKYGLRRCTFKIALDDNLVKALKVINALGLRSLQAVDVDGVKVVPRDVVAACAPQPIDLGDEMIGKMCVGIHCKGLKDGKSRQVFMYQPFDNQIAMKNWEMQVVVAQTGFGAAVAIELIGREIWKDAGVFSPEYFDPIPYLQIMDEAGFEYGIVEMDSEYKTVNDKKIMAQIYKEAAKAQKETKNALKNGRTARI</sequence>
<dbReference type="Proteomes" id="UP000594014">
    <property type="component" value="Chromosome"/>
</dbReference>
<name>A0ACD1AHQ5_9FIRM</name>
<dbReference type="EMBL" id="CP042469">
    <property type="protein sequence ID" value="QOX65924.1"/>
    <property type="molecule type" value="Genomic_DNA"/>
</dbReference>
<gene>
    <name evidence="1" type="ORF">FRZ06_12340</name>
</gene>
<protein>
    <submittedName>
        <fullName evidence="1">Uncharacterized protein</fullName>
    </submittedName>
</protein>